<evidence type="ECO:0000256" key="5">
    <source>
        <dbReference type="ARBA" id="ARBA00022833"/>
    </source>
</evidence>
<dbReference type="FunFam" id="1.10.472.10:FF:000007">
    <property type="entry name" value="Transcription factor IIIB 90 kDa subunit"/>
    <property type="match status" value="1"/>
</dbReference>
<dbReference type="InterPro" id="IPR013763">
    <property type="entry name" value="Cyclin-like_dom"/>
</dbReference>
<dbReference type="Gene3D" id="1.10.472.10">
    <property type="entry name" value="Cyclin-like"/>
    <property type="match status" value="2"/>
</dbReference>
<dbReference type="Gene3D" id="1.20.5.650">
    <property type="entry name" value="Single helix bin"/>
    <property type="match status" value="1"/>
</dbReference>
<dbReference type="InterPro" id="IPR000812">
    <property type="entry name" value="TFIIB"/>
</dbReference>
<dbReference type="GO" id="GO:0008270">
    <property type="term" value="F:zinc ion binding"/>
    <property type="evidence" value="ECO:0007669"/>
    <property type="project" value="UniProtKB-KW"/>
</dbReference>
<feature type="domain" description="Cyclin-like" evidence="11">
    <location>
        <begin position="192"/>
        <end position="276"/>
    </location>
</feature>
<evidence type="ECO:0000256" key="3">
    <source>
        <dbReference type="ARBA" id="ARBA00022723"/>
    </source>
</evidence>
<dbReference type="GO" id="GO:0001006">
    <property type="term" value="F:RNA polymerase III type 3 promoter sequence-specific DNA binding"/>
    <property type="evidence" value="ECO:0007669"/>
    <property type="project" value="TreeGrafter"/>
</dbReference>
<keyword evidence="8" id="KW-0804">Transcription</keyword>
<keyword evidence="5" id="KW-0862">Zinc</keyword>
<evidence type="ECO:0000313" key="13">
    <source>
        <dbReference type="Proteomes" id="UP001489004"/>
    </source>
</evidence>
<dbReference type="InterPro" id="IPR036915">
    <property type="entry name" value="Cyclin-like_sf"/>
</dbReference>
<gene>
    <name evidence="12" type="ORF">WJX72_012355</name>
</gene>
<dbReference type="CDD" id="cd20554">
    <property type="entry name" value="CYCLIN_TFIIIB90_rpt2"/>
    <property type="match status" value="1"/>
</dbReference>
<feature type="region of interest" description="Disordered" evidence="10">
    <location>
        <begin position="417"/>
        <end position="440"/>
    </location>
</feature>
<dbReference type="GO" id="GO:0097550">
    <property type="term" value="C:transcription preinitiation complex"/>
    <property type="evidence" value="ECO:0007669"/>
    <property type="project" value="TreeGrafter"/>
</dbReference>
<proteinExistence type="inferred from homology"/>
<accession>A0AAW1Q5J3</accession>
<feature type="compositionally biased region" description="Basic and acidic residues" evidence="10">
    <location>
        <begin position="543"/>
        <end position="552"/>
    </location>
</feature>
<keyword evidence="6" id="KW-0805">Transcription regulation</keyword>
<dbReference type="FunFam" id="1.10.472.10:FF:000066">
    <property type="entry name" value="Transcription factor IIIB subunit"/>
    <property type="match status" value="1"/>
</dbReference>
<comment type="caution">
    <text evidence="12">The sequence shown here is derived from an EMBL/GenBank/DDBJ whole genome shotgun (WGS) entry which is preliminary data.</text>
</comment>
<evidence type="ECO:0000256" key="1">
    <source>
        <dbReference type="ARBA" id="ARBA00004123"/>
    </source>
</evidence>
<feature type="region of interest" description="Disordered" evidence="10">
    <location>
        <begin position="620"/>
        <end position="692"/>
    </location>
</feature>
<dbReference type="PANTHER" id="PTHR11618">
    <property type="entry name" value="TRANSCRIPTION INITIATION FACTOR IIB-RELATED"/>
    <property type="match status" value="1"/>
</dbReference>
<feature type="domain" description="Cyclin-like" evidence="11">
    <location>
        <begin position="91"/>
        <end position="174"/>
    </location>
</feature>
<dbReference type="PANTHER" id="PTHR11618:SF4">
    <property type="entry name" value="TRANSCRIPTION FACTOR IIIB 90 KDA SUBUNIT"/>
    <property type="match status" value="1"/>
</dbReference>
<sequence>MVRCNFCKAEVEVEVDDANGFSCCTSCGRVLEDVAFSSDITFSKGAGGESTVDGHFVSDAGAARGIGRISGGRIYGYQLDSHEKSLSKGRQEIAHLVDQLSIRPREDTTESAHRLYKLALQRNFTRGRRTNQVAAACLYIVCRQDNKPFMLIDFSDALQINVFVLGAVFLHLCRLLRLDEHAMFQRPIDPSLYIHRFADRLGFGKKMHAVANTALRLVASMKRDWMQTGRRPSGICGAALFIAAHIHGFEKTKRDVVAVVHVGEATLAKRVKEFALTSSSELTVEEFEAQVREIDQSQQAQLDSMQPTQLAPFAAACQHIGAGDAHFAHGMCRTCFVEYLEVCGGAYSGADPPAYTRGLEKEALALEAAQAEEALALEGPGEGGAAVEDDMDAALTASELNSLAQAVVPAEAAAAVRRSSRLGAQPRPASSQARERMPGQPTGELLTTVWQQPPVSQPAGFVPGSPSRPEPLTSESGALVAVGPGGGPAEDTLSDIEDEEMEAYLHTEEEVKLKEVIWTELNRDYLETQAAKQAALEAAAKVDAAKAAREAEAAAVEEAAGQPRKRSRGRPLGSKTKQRAEDLMGPSETPSEAARRMLEAKKLSSKINYNVLADLFSEPTTDMAGSAGRPQAVSAALQERSEQKASWAAREAAQQRSALEADVAGRRRARPGLLDQPLSPASQAKAGSLGRLRDSVFRPRLGDKRSVRFVDP</sequence>
<dbReference type="GO" id="GO:0000126">
    <property type="term" value="C:transcription factor TFIIIB complex"/>
    <property type="evidence" value="ECO:0007669"/>
    <property type="project" value="TreeGrafter"/>
</dbReference>
<keyword evidence="4" id="KW-0863">Zinc-finger</keyword>
<reference evidence="12 13" key="1">
    <citation type="journal article" date="2024" name="Nat. Commun.">
        <title>Phylogenomics reveals the evolutionary origins of lichenization in chlorophyte algae.</title>
        <authorList>
            <person name="Puginier C."/>
            <person name="Libourel C."/>
            <person name="Otte J."/>
            <person name="Skaloud P."/>
            <person name="Haon M."/>
            <person name="Grisel S."/>
            <person name="Petersen M."/>
            <person name="Berrin J.G."/>
            <person name="Delaux P.M."/>
            <person name="Dal Grande F."/>
            <person name="Keller J."/>
        </authorList>
    </citation>
    <scope>NUCLEOTIDE SEQUENCE [LARGE SCALE GENOMIC DNA]</scope>
    <source>
        <strain evidence="12 13">SAG 2043</strain>
    </source>
</reference>
<dbReference type="Pfam" id="PF00382">
    <property type="entry name" value="TFIIB"/>
    <property type="match status" value="2"/>
</dbReference>
<evidence type="ECO:0000256" key="2">
    <source>
        <dbReference type="ARBA" id="ARBA00010857"/>
    </source>
</evidence>
<dbReference type="SUPFAM" id="SSF47954">
    <property type="entry name" value="Cyclin-like"/>
    <property type="match status" value="2"/>
</dbReference>
<dbReference type="GO" id="GO:0017025">
    <property type="term" value="F:TBP-class protein binding"/>
    <property type="evidence" value="ECO:0007669"/>
    <property type="project" value="InterPro"/>
</dbReference>
<dbReference type="Proteomes" id="UP001489004">
    <property type="component" value="Unassembled WGS sequence"/>
</dbReference>
<evidence type="ECO:0000259" key="11">
    <source>
        <dbReference type="SMART" id="SM00385"/>
    </source>
</evidence>
<protein>
    <recommendedName>
        <fullName evidence="11">Cyclin-like domain-containing protein</fullName>
    </recommendedName>
</protein>
<dbReference type="Pfam" id="PF07741">
    <property type="entry name" value="BRF1"/>
    <property type="match status" value="1"/>
</dbReference>
<keyword evidence="9" id="KW-0539">Nucleus</keyword>
<dbReference type="CDD" id="cd20553">
    <property type="entry name" value="CYCLIN_TFIIIB90_rpt1"/>
    <property type="match status" value="1"/>
</dbReference>
<evidence type="ECO:0000256" key="9">
    <source>
        <dbReference type="ARBA" id="ARBA00023242"/>
    </source>
</evidence>
<organism evidence="12 13">
    <name type="scientific">[Myrmecia] bisecta</name>
    <dbReference type="NCBI Taxonomy" id="41462"/>
    <lineage>
        <taxon>Eukaryota</taxon>
        <taxon>Viridiplantae</taxon>
        <taxon>Chlorophyta</taxon>
        <taxon>core chlorophytes</taxon>
        <taxon>Trebouxiophyceae</taxon>
        <taxon>Trebouxiales</taxon>
        <taxon>Trebouxiaceae</taxon>
        <taxon>Myrmecia</taxon>
    </lineage>
</organism>
<evidence type="ECO:0000313" key="12">
    <source>
        <dbReference type="EMBL" id="KAK9817299.1"/>
    </source>
</evidence>
<feature type="region of interest" description="Disordered" evidence="10">
    <location>
        <begin position="541"/>
        <end position="595"/>
    </location>
</feature>
<dbReference type="InterPro" id="IPR013150">
    <property type="entry name" value="TFIIB_cyclin"/>
</dbReference>
<evidence type="ECO:0000256" key="10">
    <source>
        <dbReference type="SAM" id="MobiDB-lite"/>
    </source>
</evidence>
<comment type="similarity">
    <text evidence="2">Belongs to the TFIIB family.</text>
</comment>
<dbReference type="SMART" id="SM00385">
    <property type="entry name" value="CYCLIN"/>
    <property type="match status" value="2"/>
</dbReference>
<keyword evidence="13" id="KW-1185">Reference proteome</keyword>
<evidence type="ECO:0000256" key="4">
    <source>
        <dbReference type="ARBA" id="ARBA00022771"/>
    </source>
</evidence>
<dbReference type="GO" id="GO:0070897">
    <property type="term" value="P:transcription preinitiation complex assembly"/>
    <property type="evidence" value="ECO:0007669"/>
    <property type="project" value="InterPro"/>
</dbReference>
<dbReference type="EMBL" id="JALJOR010000005">
    <property type="protein sequence ID" value="KAK9817299.1"/>
    <property type="molecule type" value="Genomic_DNA"/>
</dbReference>
<name>A0AAW1Q5J3_9CHLO</name>
<feature type="region of interest" description="Disordered" evidence="10">
    <location>
        <begin position="454"/>
        <end position="488"/>
    </location>
</feature>
<keyword evidence="3" id="KW-0479">Metal-binding</keyword>
<evidence type="ECO:0000256" key="7">
    <source>
        <dbReference type="ARBA" id="ARBA00023159"/>
    </source>
</evidence>
<evidence type="ECO:0000256" key="8">
    <source>
        <dbReference type="ARBA" id="ARBA00023163"/>
    </source>
</evidence>
<dbReference type="GO" id="GO:0000995">
    <property type="term" value="F:RNA polymerase III general transcription initiation factor activity"/>
    <property type="evidence" value="ECO:0007669"/>
    <property type="project" value="TreeGrafter"/>
</dbReference>
<evidence type="ECO:0000256" key="6">
    <source>
        <dbReference type="ARBA" id="ARBA00023015"/>
    </source>
</evidence>
<dbReference type="PRINTS" id="PR00685">
    <property type="entry name" value="TIFACTORIIB"/>
</dbReference>
<keyword evidence="7" id="KW-0010">Activator</keyword>
<dbReference type="AlphaFoldDB" id="A0AAW1Q5J3"/>
<comment type="subcellular location">
    <subcellularLocation>
        <location evidence="1">Nucleus</location>
    </subcellularLocation>
</comment>
<dbReference type="InterPro" id="IPR011665">
    <property type="entry name" value="BRF1_TBP-bd_dom"/>
</dbReference>
<dbReference type="GO" id="GO:0005634">
    <property type="term" value="C:nucleus"/>
    <property type="evidence" value="ECO:0007669"/>
    <property type="project" value="UniProtKB-SubCell"/>
</dbReference>